<keyword evidence="12" id="KW-1185">Reference proteome</keyword>
<dbReference type="InterPro" id="IPR043136">
    <property type="entry name" value="B30.2/SPRY_sf"/>
</dbReference>
<dbReference type="OrthoDB" id="6105938at2759"/>
<reference evidence="11" key="1">
    <citation type="submission" date="2025-08" db="UniProtKB">
        <authorList>
            <consortium name="Ensembl"/>
        </authorList>
    </citation>
    <scope>IDENTIFICATION</scope>
</reference>
<evidence type="ECO:0000256" key="1">
    <source>
        <dbReference type="ARBA" id="ARBA00022588"/>
    </source>
</evidence>
<keyword evidence="1" id="KW-0399">Innate immunity</keyword>
<dbReference type="Gene3D" id="3.30.160.60">
    <property type="entry name" value="Classic Zinc Finger"/>
    <property type="match status" value="1"/>
</dbReference>
<dbReference type="Pfam" id="PF13765">
    <property type="entry name" value="PRY"/>
    <property type="match status" value="1"/>
</dbReference>
<evidence type="ECO:0000259" key="8">
    <source>
        <dbReference type="PROSITE" id="PS50089"/>
    </source>
</evidence>
<dbReference type="InterPro" id="IPR003877">
    <property type="entry name" value="SPRY_dom"/>
</dbReference>
<dbReference type="SUPFAM" id="SSF57845">
    <property type="entry name" value="B-box zinc-binding domain"/>
    <property type="match status" value="1"/>
</dbReference>
<dbReference type="SMART" id="SM00449">
    <property type="entry name" value="SPRY"/>
    <property type="match status" value="1"/>
</dbReference>
<dbReference type="GO" id="GO:0045087">
    <property type="term" value="P:innate immune response"/>
    <property type="evidence" value="ECO:0007669"/>
    <property type="project" value="UniProtKB-KW"/>
</dbReference>
<dbReference type="InterPro" id="IPR013320">
    <property type="entry name" value="ConA-like_dom_sf"/>
</dbReference>
<dbReference type="GO" id="GO:0008270">
    <property type="term" value="F:zinc ion binding"/>
    <property type="evidence" value="ECO:0007669"/>
    <property type="project" value="UniProtKB-KW"/>
</dbReference>
<dbReference type="Proteomes" id="UP000694569">
    <property type="component" value="Unplaced"/>
</dbReference>
<evidence type="ECO:0000256" key="3">
    <source>
        <dbReference type="ARBA" id="ARBA00022771"/>
    </source>
</evidence>
<dbReference type="SMART" id="SM00184">
    <property type="entry name" value="RING"/>
    <property type="match status" value="1"/>
</dbReference>
<dbReference type="PROSITE" id="PS50089">
    <property type="entry name" value="ZF_RING_2"/>
    <property type="match status" value="1"/>
</dbReference>
<dbReference type="PANTHER" id="PTHR25465:SF41">
    <property type="entry name" value="E3 UBIQUITIN-PROTEIN LIGASE RNF135"/>
    <property type="match status" value="1"/>
</dbReference>
<protein>
    <submittedName>
        <fullName evidence="11">Uncharacterized protein</fullName>
    </submittedName>
</protein>
<dbReference type="SMART" id="SM00589">
    <property type="entry name" value="PRY"/>
    <property type="match status" value="1"/>
</dbReference>
<proteinExistence type="predicted"/>
<dbReference type="PRINTS" id="PR01407">
    <property type="entry name" value="BUTYPHLNCDUF"/>
</dbReference>
<evidence type="ECO:0000256" key="4">
    <source>
        <dbReference type="ARBA" id="ARBA00022833"/>
    </source>
</evidence>
<name>A0A8C5Q2Q4_9ANUR</name>
<evidence type="ECO:0000259" key="9">
    <source>
        <dbReference type="PROSITE" id="PS50119"/>
    </source>
</evidence>
<dbReference type="Gene3D" id="4.10.830.40">
    <property type="match status" value="1"/>
</dbReference>
<dbReference type="InterPro" id="IPR003879">
    <property type="entry name" value="Butyrophylin_SPRY"/>
</dbReference>
<sequence length="505" mass="57458">MASAADLTGELTCCICLNIYTDPVTMPCGHSFCQLCIGEALAMQGIRYSCPECRDRYKRRPKLKRNWRLSNIAESFQSAHQVKKKFGAHCTYCIQSPVPAAKTCLRCEASLCENHLRVHSRTEEHVLIEPTTSLGKRKCSVHKEILKYYCCEDQTCICVSCSLAGEHRGHQMLTLNEAFQRTKEKLRNIQDKLTPEREETEKRVQKLFEFMRLVEDKTVRLDKKREFCKVIGILHQVFFLIRQLKIKKEDLSRKVGLIEKLCNMMDPVTVLESIASCRAAYCDAKKGNHEVTERHDMKVQDVGDLDLVLISVTLHSGLVGIGTGELSRYCVPKASDMLLDINTAGYNTSVSGDLKCVSWTGNRQTHSQIPGRFLVYPQVLSSTSFSSGRHYWEVERSDSGWWGVGMAYPSIEKGGDQSVIGDNNKSWSLWYKSHYYVKHDSKLTKLQPSSHYKKFGIFLDYEAGSLSFYELSEPIRHLHTFTAAFTEPLHAVFGVYRSKTSLSII</sequence>
<dbReference type="Pfam" id="PF00643">
    <property type="entry name" value="zf-B_box"/>
    <property type="match status" value="1"/>
</dbReference>
<dbReference type="Pfam" id="PF00622">
    <property type="entry name" value="SPRY"/>
    <property type="match status" value="1"/>
</dbReference>
<dbReference type="PROSITE" id="PS50188">
    <property type="entry name" value="B302_SPRY"/>
    <property type="match status" value="1"/>
</dbReference>
<feature type="domain" description="B box-type" evidence="9">
    <location>
        <begin position="134"/>
        <end position="175"/>
    </location>
</feature>
<dbReference type="InterPro" id="IPR000315">
    <property type="entry name" value="Znf_B-box"/>
</dbReference>
<dbReference type="GeneTree" id="ENSGT01030000234583"/>
<dbReference type="SUPFAM" id="SSF57850">
    <property type="entry name" value="RING/U-box"/>
    <property type="match status" value="1"/>
</dbReference>
<evidence type="ECO:0000256" key="2">
    <source>
        <dbReference type="ARBA" id="ARBA00022723"/>
    </source>
</evidence>
<dbReference type="InterPro" id="IPR006574">
    <property type="entry name" value="PRY"/>
</dbReference>
<dbReference type="GO" id="GO:0005737">
    <property type="term" value="C:cytoplasm"/>
    <property type="evidence" value="ECO:0007669"/>
    <property type="project" value="UniProtKB-ARBA"/>
</dbReference>
<dbReference type="InterPro" id="IPR051051">
    <property type="entry name" value="E3_ubiq-ligase_TRIM/RNF"/>
</dbReference>
<dbReference type="PROSITE" id="PS00518">
    <property type="entry name" value="ZF_RING_1"/>
    <property type="match status" value="1"/>
</dbReference>
<dbReference type="CDD" id="cd12891">
    <property type="entry name" value="SPRY_PRY_C-I_2"/>
    <property type="match status" value="1"/>
</dbReference>
<organism evidence="11 12">
    <name type="scientific">Leptobrachium leishanense</name>
    <name type="common">Leishan spiny toad</name>
    <dbReference type="NCBI Taxonomy" id="445787"/>
    <lineage>
        <taxon>Eukaryota</taxon>
        <taxon>Metazoa</taxon>
        <taxon>Chordata</taxon>
        <taxon>Craniata</taxon>
        <taxon>Vertebrata</taxon>
        <taxon>Euteleostomi</taxon>
        <taxon>Amphibia</taxon>
        <taxon>Batrachia</taxon>
        <taxon>Anura</taxon>
        <taxon>Pelobatoidea</taxon>
        <taxon>Megophryidae</taxon>
        <taxon>Leptobrachium</taxon>
    </lineage>
</organism>
<dbReference type="InterPro" id="IPR001870">
    <property type="entry name" value="B30.2/SPRY"/>
</dbReference>
<dbReference type="SMART" id="SM00336">
    <property type="entry name" value="BBOX"/>
    <property type="match status" value="1"/>
</dbReference>
<dbReference type="InterPro" id="IPR013083">
    <property type="entry name" value="Znf_RING/FYVE/PHD"/>
</dbReference>
<dbReference type="CDD" id="cd19769">
    <property type="entry name" value="Bbox2_TRIM16-like"/>
    <property type="match status" value="1"/>
</dbReference>
<dbReference type="AlphaFoldDB" id="A0A8C5Q2Q4"/>
<evidence type="ECO:0000313" key="12">
    <source>
        <dbReference type="Proteomes" id="UP000694569"/>
    </source>
</evidence>
<dbReference type="Pfam" id="PF13445">
    <property type="entry name" value="zf-RING_UBOX"/>
    <property type="match status" value="1"/>
</dbReference>
<keyword evidence="2" id="KW-0479">Metal-binding</keyword>
<dbReference type="InterPro" id="IPR017907">
    <property type="entry name" value="Znf_RING_CS"/>
</dbReference>
<keyword evidence="4" id="KW-0862">Zinc</keyword>
<accession>A0A8C5Q2Q4</accession>
<dbReference type="PANTHER" id="PTHR25465">
    <property type="entry name" value="B-BOX DOMAIN CONTAINING"/>
    <property type="match status" value="1"/>
</dbReference>
<evidence type="ECO:0000256" key="7">
    <source>
        <dbReference type="PROSITE-ProRule" id="PRU00024"/>
    </source>
</evidence>
<dbReference type="InterPro" id="IPR001841">
    <property type="entry name" value="Znf_RING"/>
</dbReference>
<dbReference type="SUPFAM" id="SSF49899">
    <property type="entry name" value="Concanavalin A-like lectins/glucanases"/>
    <property type="match status" value="1"/>
</dbReference>
<evidence type="ECO:0000259" key="10">
    <source>
        <dbReference type="PROSITE" id="PS50188"/>
    </source>
</evidence>
<keyword evidence="3 7" id="KW-0863">Zinc-finger</keyword>
<dbReference type="Gene3D" id="2.60.120.920">
    <property type="match status" value="1"/>
</dbReference>
<dbReference type="InterPro" id="IPR027370">
    <property type="entry name" value="Znf-RING_euk"/>
</dbReference>
<evidence type="ECO:0000256" key="5">
    <source>
        <dbReference type="ARBA" id="ARBA00022859"/>
    </source>
</evidence>
<keyword evidence="6" id="KW-0175">Coiled coil</keyword>
<evidence type="ECO:0000256" key="6">
    <source>
        <dbReference type="ARBA" id="ARBA00023054"/>
    </source>
</evidence>
<reference evidence="11" key="2">
    <citation type="submission" date="2025-09" db="UniProtKB">
        <authorList>
            <consortium name="Ensembl"/>
        </authorList>
    </citation>
    <scope>IDENTIFICATION</scope>
</reference>
<dbReference type="PROSITE" id="PS50119">
    <property type="entry name" value="ZF_BBOX"/>
    <property type="match status" value="1"/>
</dbReference>
<keyword evidence="5" id="KW-0391">Immunity</keyword>
<evidence type="ECO:0000313" key="11">
    <source>
        <dbReference type="Ensembl" id="ENSLLEP00000031971.1"/>
    </source>
</evidence>
<feature type="domain" description="RING-type" evidence="8">
    <location>
        <begin position="13"/>
        <end position="54"/>
    </location>
</feature>
<dbReference type="Gene3D" id="3.30.40.10">
    <property type="entry name" value="Zinc/RING finger domain, C3HC4 (zinc finger)"/>
    <property type="match status" value="1"/>
</dbReference>
<dbReference type="Ensembl" id="ENSLLET00000033193.1">
    <property type="protein sequence ID" value="ENSLLEP00000031971.1"/>
    <property type="gene ID" value="ENSLLEG00000020262.1"/>
</dbReference>
<feature type="domain" description="B30.2/SPRY" evidence="10">
    <location>
        <begin position="317"/>
        <end position="505"/>
    </location>
</feature>